<feature type="active site" description="Phosphocysteine intermediate" evidence="5">
    <location>
        <position position="132"/>
    </location>
</feature>
<evidence type="ECO:0000256" key="2">
    <source>
        <dbReference type="ARBA" id="ARBA00013064"/>
    </source>
</evidence>
<keyword evidence="3" id="KW-0378">Hydrolase</keyword>
<evidence type="ECO:0000259" key="6">
    <source>
        <dbReference type="PROSITE" id="PS50056"/>
    </source>
</evidence>
<dbReference type="InterPro" id="IPR029021">
    <property type="entry name" value="Prot-tyrosine_phosphatase-like"/>
</dbReference>
<dbReference type="PIRSF" id="PIRSF037322">
    <property type="entry name" value="CDKN3"/>
    <property type="match status" value="1"/>
</dbReference>
<dbReference type="FunFam" id="3.90.190.10:FF:000157">
    <property type="entry name" value="Protein-tyrosine phosphatase"/>
    <property type="match status" value="1"/>
</dbReference>
<evidence type="ECO:0000256" key="5">
    <source>
        <dbReference type="PIRSR" id="PIRSR037322-1"/>
    </source>
</evidence>
<dbReference type="AlphaFoldDB" id="A0A0P4WMJ6"/>
<dbReference type="EC" id="3.1.3.48" evidence="2"/>
<dbReference type="CDD" id="cd14505">
    <property type="entry name" value="CDKN3-like"/>
    <property type="match status" value="1"/>
</dbReference>
<dbReference type="EMBL" id="GDRN01015201">
    <property type="protein sequence ID" value="JAI67849.1"/>
    <property type="molecule type" value="Transcribed_RNA"/>
</dbReference>
<evidence type="ECO:0000256" key="4">
    <source>
        <dbReference type="ARBA" id="ARBA00022912"/>
    </source>
</evidence>
<accession>A0A0P4WMJ6</accession>
<feature type="domain" description="Tyrosine specific protein phosphatases" evidence="6">
    <location>
        <begin position="109"/>
        <end position="167"/>
    </location>
</feature>
<proteinExistence type="inferred from homology"/>
<dbReference type="PROSITE" id="PS50056">
    <property type="entry name" value="TYR_PHOSPHATASE_2"/>
    <property type="match status" value="1"/>
</dbReference>
<dbReference type="InterPro" id="IPR022778">
    <property type="entry name" value="CDKN3"/>
</dbReference>
<comment type="similarity">
    <text evidence="1">Belongs to the protein-tyrosine phosphatase family.</text>
</comment>
<keyword evidence="4" id="KW-0904">Protein phosphatase</keyword>
<dbReference type="Gene3D" id="3.90.190.10">
    <property type="entry name" value="Protein tyrosine phosphatase superfamily"/>
    <property type="match status" value="1"/>
</dbReference>
<organism evidence="7">
    <name type="scientific">Scylla olivacea</name>
    <name type="common">Orange mud crab</name>
    <name type="synonym">Cancer olivacea</name>
    <dbReference type="NCBI Taxonomy" id="85551"/>
    <lineage>
        <taxon>Eukaryota</taxon>
        <taxon>Metazoa</taxon>
        <taxon>Ecdysozoa</taxon>
        <taxon>Arthropoda</taxon>
        <taxon>Crustacea</taxon>
        <taxon>Multicrustacea</taxon>
        <taxon>Malacostraca</taxon>
        <taxon>Eumalacostraca</taxon>
        <taxon>Eucarida</taxon>
        <taxon>Decapoda</taxon>
        <taxon>Pleocyemata</taxon>
        <taxon>Brachyura</taxon>
        <taxon>Eubrachyura</taxon>
        <taxon>Portunoidea</taxon>
        <taxon>Portunidae</taxon>
        <taxon>Portuninae</taxon>
        <taxon>Scylla</taxon>
    </lineage>
</organism>
<dbReference type="InterPro" id="IPR008425">
    <property type="entry name" value="CDK_inhib_3"/>
</dbReference>
<sequence>MFDSSDSDDESSQASVQTLKVDWLDMSFMGCPQSVALSGLPGCRFRNIYQNLSMDLNKLTDLGILEVVVLVTKGELRKYRVPHLMHEYEMRGIAVHHHPVPDGLTPSIENVMAIIDLVRLALEKKRKILIHCMGGLGRACVMASCLLQYFDNSLTPDQTIFILRELRGACAVQTVKQYNFIQEFRSFCEAWMDEDIERSVSR</sequence>
<name>A0A0P4WMJ6_SCYOL</name>
<dbReference type="PANTHER" id="PTHR23339">
    <property type="entry name" value="TYROSINE SPECIFIC PROTEIN PHOSPHATASE AND DUAL SPECIFICITY PROTEIN PHOSPHATASE"/>
    <property type="match status" value="1"/>
</dbReference>
<dbReference type="GO" id="GO:0004725">
    <property type="term" value="F:protein tyrosine phosphatase activity"/>
    <property type="evidence" value="ECO:0007669"/>
    <property type="project" value="UniProtKB-EC"/>
</dbReference>
<dbReference type="InterPro" id="IPR050561">
    <property type="entry name" value="PTP"/>
</dbReference>
<reference evidence="7" key="1">
    <citation type="submission" date="2015-09" db="EMBL/GenBank/DDBJ databases">
        <title>Scylla olivacea transcriptome.</title>
        <authorList>
            <person name="Ikhwanuddin M."/>
        </authorList>
    </citation>
    <scope>NUCLEOTIDE SEQUENCE</scope>
</reference>
<dbReference type="SUPFAM" id="SSF52799">
    <property type="entry name" value="(Phosphotyrosine protein) phosphatases II"/>
    <property type="match status" value="1"/>
</dbReference>
<evidence type="ECO:0000256" key="3">
    <source>
        <dbReference type="ARBA" id="ARBA00022801"/>
    </source>
</evidence>
<dbReference type="Pfam" id="PF05706">
    <property type="entry name" value="CDKN3"/>
    <property type="match status" value="1"/>
</dbReference>
<dbReference type="InterPro" id="IPR000387">
    <property type="entry name" value="Tyr_Pase_dom"/>
</dbReference>
<protein>
    <recommendedName>
        <fullName evidence="2">protein-tyrosine-phosphatase</fullName>
        <ecNumber evidence="2">3.1.3.48</ecNumber>
    </recommendedName>
</protein>
<evidence type="ECO:0000256" key="1">
    <source>
        <dbReference type="ARBA" id="ARBA00009580"/>
    </source>
</evidence>
<evidence type="ECO:0000313" key="7">
    <source>
        <dbReference type="EMBL" id="JAI67849.1"/>
    </source>
</evidence>